<sequence length="78" mass="8669">MHLGCPYSIKKKNNVGETSTYSDGIYLLFKYFTKPESLEVLETTLKRDDDVISTETGTAKGYGNGKRQKSKIQDTGTA</sequence>
<name>A0ABQ5H4V3_9ASTR</name>
<comment type="similarity">
    <text evidence="1">Belongs to the bacterial ribosomal protein bS6 family.</text>
</comment>
<dbReference type="SUPFAM" id="SSF54995">
    <property type="entry name" value="Ribosomal protein S6"/>
    <property type="match status" value="1"/>
</dbReference>
<dbReference type="EMBL" id="BQNB010019213">
    <property type="protein sequence ID" value="GJT82923.1"/>
    <property type="molecule type" value="Genomic_DNA"/>
</dbReference>
<reference evidence="3" key="1">
    <citation type="journal article" date="2022" name="Int. J. Mol. Sci.">
        <title>Draft Genome of Tanacetum Coccineum: Genomic Comparison of Closely Related Tanacetum-Family Plants.</title>
        <authorList>
            <person name="Yamashiro T."/>
            <person name="Shiraishi A."/>
            <person name="Nakayama K."/>
            <person name="Satake H."/>
        </authorList>
    </citation>
    <scope>NUCLEOTIDE SEQUENCE</scope>
</reference>
<gene>
    <name evidence="3" type="ORF">Tco_1057265</name>
</gene>
<reference evidence="3" key="2">
    <citation type="submission" date="2022-01" db="EMBL/GenBank/DDBJ databases">
        <authorList>
            <person name="Yamashiro T."/>
            <person name="Shiraishi A."/>
            <person name="Satake H."/>
            <person name="Nakayama K."/>
        </authorList>
    </citation>
    <scope>NUCLEOTIDE SEQUENCE</scope>
</reference>
<dbReference type="InterPro" id="IPR014717">
    <property type="entry name" value="Transl_elong_EF1B/ribsomal_bS6"/>
</dbReference>
<feature type="region of interest" description="Disordered" evidence="2">
    <location>
        <begin position="52"/>
        <end position="78"/>
    </location>
</feature>
<dbReference type="Gene3D" id="3.30.70.60">
    <property type="match status" value="1"/>
</dbReference>
<evidence type="ECO:0000313" key="4">
    <source>
        <dbReference type="Proteomes" id="UP001151760"/>
    </source>
</evidence>
<evidence type="ECO:0000256" key="1">
    <source>
        <dbReference type="ARBA" id="ARBA00009512"/>
    </source>
</evidence>
<proteinExistence type="inferred from homology"/>
<organism evidence="3 4">
    <name type="scientific">Tanacetum coccineum</name>
    <dbReference type="NCBI Taxonomy" id="301880"/>
    <lineage>
        <taxon>Eukaryota</taxon>
        <taxon>Viridiplantae</taxon>
        <taxon>Streptophyta</taxon>
        <taxon>Embryophyta</taxon>
        <taxon>Tracheophyta</taxon>
        <taxon>Spermatophyta</taxon>
        <taxon>Magnoliopsida</taxon>
        <taxon>eudicotyledons</taxon>
        <taxon>Gunneridae</taxon>
        <taxon>Pentapetalae</taxon>
        <taxon>asterids</taxon>
        <taxon>campanulids</taxon>
        <taxon>Asterales</taxon>
        <taxon>Asteraceae</taxon>
        <taxon>Asteroideae</taxon>
        <taxon>Anthemideae</taxon>
        <taxon>Anthemidinae</taxon>
        <taxon>Tanacetum</taxon>
    </lineage>
</organism>
<dbReference type="InterPro" id="IPR035980">
    <property type="entry name" value="Ribosomal_bS6_sf"/>
</dbReference>
<dbReference type="PANTHER" id="PTHR21011">
    <property type="entry name" value="MITOCHONDRIAL 28S RIBOSOMAL PROTEIN S6"/>
    <property type="match status" value="1"/>
</dbReference>
<evidence type="ECO:0000313" key="3">
    <source>
        <dbReference type="EMBL" id="GJT82923.1"/>
    </source>
</evidence>
<comment type="caution">
    <text evidence="3">The sequence shown here is derived from an EMBL/GenBank/DDBJ whole genome shotgun (WGS) entry which is preliminary data.</text>
</comment>
<evidence type="ECO:0000256" key="2">
    <source>
        <dbReference type="SAM" id="MobiDB-lite"/>
    </source>
</evidence>
<dbReference type="InterPro" id="IPR000529">
    <property type="entry name" value="Ribosomal_bS6"/>
</dbReference>
<protein>
    <submittedName>
        <fullName evidence="3">30S ribosomal protein S6 alpha, chloroplastic-like protein</fullName>
    </submittedName>
</protein>
<dbReference type="PANTHER" id="PTHR21011:SF16">
    <property type="entry name" value="SMALL RIBOSOMAL SUBUNIT PROTEIN BS6C ALPHA"/>
    <property type="match status" value="1"/>
</dbReference>
<dbReference type="Proteomes" id="UP001151760">
    <property type="component" value="Unassembled WGS sequence"/>
</dbReference>
<accession>A0ABQ5H4V3</accession>
<keyword evidence="4" id="KW-1185">Reference proteome</keyword>